<comment type="caution">
    <text evidence="14">The sequence shown here is derived from an EMBL/GenBank/DDBJ whole genome shotgun (WGS) entry which is preliminary data.</text>
</comment>
<dbReference type="InterPro" id="IPR037066">
    <property type="entry name" value="Plug_dom_sf"/>
</dbReference>
<keyword evidence="6 8" id="KW-0472">Membrane</keyword>
<evidence type="ECO:0000256" key="5">
    <source>
        <dbReference type="ARBA" id="ARBA00023077"/>
    </source>
</evidence>
<accession>A0ABY3MW41</accession>
<feature type="compositionally biased region" description="Acidic residues" evidence="10">
    <location>
        <begin position="369"/>
        <end position="386"/>
    </location>
</feature>
<keyword evidence="5 9" id="KW-0798">TonB box</keyword>
<evidence type="ECO:0000256" key="9">
    <source>
        <dbReference type="RuleBase" id="RU003357"/>
    </source>
</evidence>
<gene>
    <name evidence="14" type="ORF">CWS31_010900</name>
</gene>
<name>A0ABY3MW41_9GAMM</name>
<dbReference type="PANTHER" id="PTHR30069">
    <property type="entry name" value="TONB-DEPENDENT OUTER MEMBRANE RECEPTOR"/>
    <property type="match status" value="1"/>
</dbReference>
<evidence type="ECO:0000256" key="11">
    <source>
        <dbReference type="SAM" id="SignalP"/>
    </source>
</evidence>
<dbReference type="InterPro" id="IPR000531">
    <property type="entry name" value="Beta-barrel_TonB"/>
</dbReference>
<dbReference type="Proteomes" id="UP000815846">
    <property type="component" value="Unassembled WGS sequence"/>
</dbReference>
<dbReference type="Pfam" id="PF13620">
    <property type="entry name" value="CarboxypepD_reg"/>
    <property type="match status" value="1"/>
</dbReference>
<reference evidence="14 15" key="1">
    <citation type="submission" date="2019-08" db="EMBL/GenBank/DDBJ databases">
        <title>Microbe sample from Colwellia echini.</title>
        <authorList>
            <person name="Christiansen L."/>
            <person name="Pathiraja D."/>
            <person name="Schultz-Johansen M."/>
            <person name="Choi I.-G."/>
            <person name="Stougaard P."/>
        </authorList>
    </citation>
    <scope>NUCLEOTIDE SEQUENCE [LARGE SCALE GENOMIC DNA]</scope>
    <source>
        <strain evidence="14 15">A3</strain>
    </source>
</reference>
<evidence type="ECO:0000313" key="15">
    <source>
        <dbReference type="Proteomes" id="UP000815846"/>
    </source>
</evidence>
<dbReference type="InterPro" id="IPR039426">
    <property type="entry name" value="TonB-dep_rcpt-like"/>
</dbReference>
<dbReference type="InterPro" id="IPR036942">
    <property type="entry name" value="Beta-barrel_TonB_sf"/>
</dbReference>
<evidence type="ECO:0000256" key="7">
    <source>
        <dbReference type="ARBA" id="ARBA00023237"/>
    </source>
</evidence>
<dbReference type="InterPro" id="IPR012910">
    <property type="entry name" value="Plug_dom"/>
</dbReference>
<dbReference type="Gene3D" id="2.170.130.10">
    <property type="entry name" value="TonB-dependent receptor, plug domain"/>
    <property type="match status" value="1"/>
</dbReference>
<keyword evidence="3 8" id="KW-1134">Transmembrane beta strand</keyword>
<evidence type="ECO:0000313" key="14">
    <source>
        <dbReference type="EMBL" id="TYK65366.1"/>
    </source>
</evidence>
<keyword evidence="2 8" id="KW-0813">Transport</keyword>
<protein>
    <submittedName>
        <fullName evidence="14">TonB-dependent receptor</fullName>
    </submittedName>
</protein>
<keyword evidence="11" id="KW-0732">Signal</keyword>
<evidence type="ECO:0000259" key="13">
    <source>
        <dbReference type="Pfam" id="PF07715"/>
    </source>
</evidence>
<feature type="domain" description="TonB-dependent receptor plug" evidence="13">
    <location>
        <begin position="139"/>
        <end position="242"/>
    </location>
</feature>
<keyword evidence="7 8" id="KW-0998">Cell outer membrane</keyword>
<dbReference type="PANTHER" id="PTHR30069:SF40">
    <property type="entry name" value="TONB-DEPENDENT RECEPTOR NMB0964-RELATED"/>
    <property type="match status" value="1"/>
</dbReference>
<dbReference type="PROSITE" id="PS52016">
    <property type="entry name" value="TONB_DEPENDENT_REC_3"/>
    <property type="match status" value="1"/>
</dbReference>
<comment type="similarity">
    <text evidence="8 9">Belongs to the TonB-dependent receptor family.</text>
</comment>
<evidence type="ECO:0000259" key="12">
    <source>
        <dbReference type="Pfam" id="PF00593"/>
    </source>
</evidence>
<evidence type="ECO:0000256" key="6">
    <source>
        <dbReference type="ARBA" id="ARBA00023136"/>
    </source>
</evidence>
<keyword evidence="14" id="KW-0675">Receptor</keyword>
<dbReference type="SUPFAM" id="SSF56935">
    <property type="entry name" value="Porins"/>
    <property type="match status" value="1"/>
</dbReference>
<feature type="region of interest" description="Disordered" evidence="10">
    <location>
        <begin position="359"/>
        <end position="387"/>
    </location>
</feature>
<feature type="signal peptide" evidence="11">
    <location>
        <begin position="1"/>
        <end position="41"/>
    </location>
</feature>
<proteinExistence type="inferred from homology"/>
<dbReference type="Pfam" id="PF00593">
    <property type="entry name" value="TonB_dep_Rec_b-barrel"/>
    <property type="match status" value="1"/>
</dbReference>
<dbReference type="SUPFAM" id="SSF49464">
    <property type="entry name" value="Carboxypeptidase regulatory domain-like"/>
    <property type="match status" value="1"/>
</dbReference>
<dbReference type="Gene3D" id="2.40.170.20">
    <property type="entry name" value="TonB-dependent receptor, beta-barrel domain"/>
    <property type="match status" value="1"/>
</dbReference>
<dbReference type="Pfam" id="PF07715">
    <property type="entry name" value="Plug"/>
    <property type="match status" value="1"/>
</dbReference>
<feature type="domain" description="TonB-dependent receptor-like beta-barrel" evidence="12">
    <location>
        <begin position="326"/>
        <end position="795"/>
    </location>
</feature>
<evidence type="ECO:0000256" key="4">
    <source>
        <dbReference type="ARBA" id="ARBA00022692"/>
    </source>
</evidence>
<evidence type="ECO:0000256" key="10">
    <source>
        <dbReference type="SAM" id="MobiDB-lite"/>
    </source>
</evidence>
<evidence type="ECO:0000256" key="1">
    <source>
        <dbReference type="ARBA" id="ARBA00004571"/>
    </source>
</evidence>
<feature type="chain" id="PRO_5045503534" evidence="11">
    <location>
        <begin position="42"/>
        <end position="826"/>
    </location>
</feature>
<dbReference type="InterPro" id="IPR008969">
    <property type="entry name" value="CarboxyPept-like_regulatory"/>
</dbReference>
<sequence>MYSRVNKVSFTAHVKYFFKATASFSCLLWLTLLFFSSNVFAKQISGVVVNEQGEPIDNAAIQIDHDTTKVFTNAQGEFSFTDVKEGKVELHISSKKYSHKNQTVTVTADEISKVNVVLFKSVMEVVDVYATPLHASSIESALPINVVSADELKMKQAATLGETLKNEVGINSSYYGPVSSTPVIRGLDGPRVLITQNGLDVGDASRVGPDHVVAAETTTATQIEVLRGPATLFYGSGAIGGVVNIVDGRVPTSSDTEVDYLLQYNDVSNERQASANLQTGTEDVAFHVDGYWRDSKDYKLAGPAETEDEEGGYDESADYKLANSSSTGNGATFGSSYLLDNGFIGLSYGFMNREYGIPGHSHAGHDHDHDDDDHADEHSDEEEHAEEEVYAKMHQDRWQMLGEYNFEQGFITKVAGKFAYSDYNHQEIEEGFVGTTFTNKSTEARLDLYHQNYFDWQGAWTVHYKNSDFAAQGEEAFSPPSKSTMLALAWLEEKHFGSVLLQLGARLEQVNIDVEDSIVGFEGDHDDHDDHGDDHDNMLASFDTQDFTPISASTGLVWDYQEGYNIGMSLAFSQRAPSAGELFSFGPHIGTNTFEVGAGFDIHEEDGEIHVESPEQAPRVETSLNFDLTFRKFNGDFGYVLSAFYNQIDDYYYQNNTGLFYHDDHVDTAEHEGALPIYIYQQEDVVMYGGEAEFIYQVTSGFTATVFSDYIRARLVNAEVNDNLPRIPPLRLGGILDYQAESFDTELSFTHYFAQDDIAERETSTDSYTMVDAYFNYYIDGIGDDFIVYIKGQNLANVHARVHTSFLKDVAPLPARNISVGIRGSF</sequence>
<comment type="subcellular location">
    <subcellularLocation>
        <location evidence="1 8">Cell outer membrane</location>
        <topology evidence="1 8">Multi-pass membrane protein</topology>
    </subcellularLocation>
</comment>
<evidence type="ECO:0000256" key="2">
    <source>
        <dbReference type="ARBA" id="ARBA00022448"/>
    </source>
</evidence>
<organism evidence="14 15">
    <name type="scientific">Colwellia echini</name>
    <dbReference type="NCBI Taxonomy" id="1982103"/>
    <lineage>
        <taxon>Bacteria</taxon>
        <taxon>Pseudomonadati</taxon>
        <taxon>Pseudomonadota</taxon>
        <taxon>Gammaproteobacteria</taxon>
        <taxon>Alteromonadales</taxon>
        <taxon>Colwelliaceae</taxon>
        <taxon>Colwellia</taxon>
    </lineage>
</organism>
<dbReference type="Gene3D" id="2.60.40.1120">
    <property type="entry name" value="Carboxypeptidase-like, regulatory domain"/>
    <property type="match status" value="1"/>
</dbReference>
<keyword evidence="15" id="KW-1185">Reference proteome</keyword>
<evidence type="ECO:0000256" key="3">
    <source>
        <dbReference type="ARBA" id="ARBA00022452"/>
    </source>
</evidence>
<dbReference type="EMBL" id="PJAI02000011">
    <property type="protein sequence ID" value="TYK65366.1"/>
    <property type="molecule type" value="Genomic_DNA"/>
</dbReference>
<evidence type="ECO:0000256" key="8">
    <source>
        <dbReference type="PROSITE-ProRule" id="PRU01360"/>
    </source>
</evidence>
<keyword evidence="4 8" id="KW-0812">Transmembrane</keyword>